<keyword evidence="10" id="KW-1185">Reference proteome</keyword>
<accession>A0A423XG37</accession>
<dbReference type="InterPro" id="IPR056002">
    <property type="entry name" value="DUF7580"/>
</dbReference>
<gene>
    <name evidence="9" type="ORF">VPNG_03034</name>
</gene>
<dbReference type="Gene3D" id="3.40.50.200">
    <property type="entry name" value="Peptidase S8/S53 domain"/>
    <property type="match status" value="1"/>
</dbReference>
<comment type="caution">
    <text evidence="9">The sequence shown here is derived from an EMBL/GenBank/DDBJ whole genome shotgun (WGS) entry which is preliminary data.</text>
</comment>
<evidence type="ECO:0000259" key="8">
    <source>
        <dbReference type="Pfam" id="PF24476"/>
    </source>
</evidence>
<dbReference type="PRINTS" id="PR00723">
    <property type="entry name" value="SUBTILISIN"/>
</dbReference>
<evidence type="ECO:0000256" key="4">
    <source>
        <dbReference type="ARBA" id="ARBA00022825"/>
    </source>
</evidence>
<evidence type="ECO:0000256" key="5">
    <source>
        <dbReference type="PROSITE-ProRule" id="PRU01240"/>
    </source>
</evidence>
<dbReference type="InParanoid" id="A0A423XG37"/>
<sequence>MDHVFTLTKPRIGPVLDFNGQEKIPNLLRLDMILERRNLGGFDACAEFLDHIDKERRQYLDVIGDRIALFRESGKDAKDATKKRKRFLDRIHEARTHLEAVFGPDRSEPDLTEEHKHQRAQNAPLVNTDICQLLSNTKGFQLGLLADKEGLRHLKPKLVEDTVRTAYTHMESLDQLLGDDIATSNLLLNYDPREKLILCYILASSMLFFYPGSWLQKAWDSSKIYFIRHVGSSTSALLTFPYLSADIQEAGRLPKLHPEFLQSHQYPAILALGIMFLEIGTGSKFDRSCEHLEYARNNTDLLRAWKQYHDLKNSKARGKPIPPSLIETIYSCLKLSPPPDSAGKSWSEGSIRHYILTRIIRPLAKALEDGYKIDLKGLNHLLVPENDMVGSTCNSPGLAGTSRASCEATEVASSKPSANPADKGEPSQAGIDQRCHHRIEIPERPRQRKMPEEDAKIKSYNDWFRLHEAALTRIQTLRKPDGLPVKIAILDSGIHLSDYHKRMYDKDPPKILYQSWIDEPTKQEDDKGHGTHLATLLRRIAPCAVIHVARVYKHHPDDQTSRGNIAKAIRFAVDDWEVDIIVMSFGFADEDEGIYQAIKHAAHKDVLMFAAASNAGKNEGVAWPARDAHVICVHSGDEFGNPSAFTPETQENMKIMVLGESVLSAWPHEPSPNNFKTLSGTSCAAPIAAGIAAVMLDYSRGFLSENEWKAFRRLGSMRRMFEQLKGTSSTASGYWWIKHWHLFDADKEQAWIEGEIRRFLTL</sequence>
<dbReference type="InterPro" id="IPR015500">
    <property type="entry name" value="Peptidase_S8_subtilisin-rel"/>
</dbReference>
<dbReference type="PANTHER" id="PTHR43806">
    <property type="entry name" value="PEPTIDASE S8"/>
    <property type="match status" value="1"/>
</dbReference>
<feature type="region of interest" description="Disordered" evidence="6">
    <location>
        <begin position="394"/>
        <end position="454"/>
    </location>
</feature>
<dbReference type="SUPFAM" id="SSF52743">
    <property type="entry name" value="Subtilisin-like"/>
    <property type="match status" value="1"/>
</dbReference>
<evidence type="ECO:0000313" key="9">
    <source>
        <dbReference type="EMBL" id="ROW15178.1"/>
    </source>
</evidence>
<dbReference type="GO" id="GO:0006508">
    <property type="term" value="P:proteolysis"/>
    <property type="evidence" value="ECO:0007669"/>
    <property type="project" value="UniProtKB-KW"/>
</dbReference>
<dbReference type="InterPro" id="IPR036852">
    <property type="entry name" value="Peptidase_S8/S53_dom_sf"/>
</dbReference>
<keyword evidence="3 5" id="KW-0378">Hydrolase</keyword>
<feature type="active site" description="Charge relay system" evidence="5">
    <location>
        <position position="529"/>
    </location>
</feature>
<feature type="domain" description="DUF7580" evidence="8">
    <location>
        <begin position="119"/>
        <end position="368"/>
    </location>
</feature>
<feature type="active site" description="Charge relay system" evidence="5">
    <location>
        <position position="682"/>
    </location>
</feature>
<evidence type="ECO:0000259" key="7">
    <source>
        <dbReference type="Pfam" id="PF00082"/>
    </source>
</evidence>
<proteinExistence type="inferred from homology"/>
<protein>
    <submittedName>
        <fullName evidence="9">Uncharacterized protein</fullName>
    </submittedName>
</protein>
<dbReference type="Pfam" id="PF00082">
    <property type="entry name" value="Peptidase_S8"/>
    <property type="match status" value="1"/>
</dbReference>
<dbReference type="PROSITE" id="PS00138">
    <property type="entry name" value="SUBTILASE_SER"/>
    <property type="match status" value="1"/>
</dbReference>
<organism evidence="9 10">
    <name type="scientific">Cytospora leucostoma</name>
    <dbReference type="NCBI Taxonomy" id="1230097"/>
    <lineage>
        <taxon>Eukaryota</taxon>
        <taxon>Fungi</taxon>
        <taxon>Dikarya</taxon>
        <taxon>Ascomycota</taxon>
        <taxon>Pezizomycotina</taxon>
        <taxon>Sordariomycetes</taxon>
        <taxon>Sordariomycetidae</taxon>
        <taxon>Diaporthales</taxon>
        <taxon>Cytosporaceae</taxon>
        <taxon>Cytospora</taxon>
    </lineage>
</organism>
<dbReference type="PANTHER" id="PTHR43806:SF11">
    <property type="entry name" value="CEREVISIN-RELATED"/>
    <property type="match status" value="1"/>
</dbReference>
<feature type="active site" description="Charge relay system" evidence="5">
    <location>
        <position position="491"/>
    </location>
</feature>
<dbReference type="STRING" id="1230097.A0A423XG37"/>
<dbReference type="EMBL" id="LKEB01000010">
    <property type="protein sequence ID" value="ROW15178.1"/>
    <property type="molecule type" value="Genomic_DNA"/>
</dbReference>
<name>A0A423XG37_9PEZI</name>
<dbReference type="OrthoDB" id="206201at2759"/>
<evidence type="ECO:0000256" key="3">
    <source>
        <dbReference type="ARBA" id="ARBA00022801"/>
    </source>
</evidence>
<dbReference type="PROSITE" id="PS51892">
    <property type="entry name" value="SUBTILASE"/>
    <property type="match status" value="1"/>
</dbReference>
<dbReference type="InterPro" id="IPR000209">
    <property type="entry name" value="Peptidase_S8/S53_dom"/>
</dbReference>
<feature type="domain" description="Peptidase S8/S53" evidence="7">
    <location>
        <begin position="485"/>
        <end position="710"/>
    </location>
</feature>
<dbReference type="Pfam" id="PF24476">
    <property type="entry name" value="DUF7580"/>
    <property type="match status" value="1"/>
</dbReference>
<dbReference type="GO" id="GO:0004252">
    <property type="term" value="F:serine-type endopeptidase activity"/>
    <property type="evidence" value="ECO:0007669"/>
    <property type="project" value="UniProtKB-UniRule"/>
</dbReference>
<evidence type="ECO:0000256" key="1">
    <source>
        <dbReference type="ARBA" id="ARBA00011073"/>
    </source>
</evidence>
<evidence type="ECO:0000313" key="10">
    <source>
        <dbReference type="Proteomes" id="UP000285146"/>
    </source>
</evidence>
<keyword evidence="2 5" id="KW-0645">Protease</keyword>
<dbReference type="InterPro" id="IPR050131">
    <property type="entry name" value="Peptidase_S8_subtilisin-like"/>
</dbReference>
<evidence type="ECO:0000256" key="2">
    <source>
        <dbReference type="ARBA" id="ARBA00022670"/>
    </source>
</evidence>
<dbReference type="AlphaFoldDB" id="A0A423XG37"/>
<comment type="similarity">
    <text evidence="1 5">Belongs to the peptidase S8 family.</text>
</comment>
<evidence type="ECO:0000256" key="6">
    <source>
        <dbReference type="SAM" id="MobiDB-lite"/>
    </source>
</evidence>
<reference evidence="9 10" key="1">
    <citation type="submission" date="2015-09" db="EMBL/GenBank/DDBJ databases">
        <title>Host preference determinants of Valsa canker pathogens revealed by comparative genomics.</title>
        <authorList>
            <person name="Yin Z."/>
            <person name="Huang L."/>
        </authorList>
    </citation>
    <scope>NUCLEOTIDE SEQUENCE [LARGE SCALE GENOMIC DNA]</scope>
    <source>
        <strain evidence="9 10">SXYLt</strain>
    </source>
</reference>
<dbReference type="Proteomes" id="UP000285146">
    <property type="component" value="Unassembled WGS sequence"/>
</dbReference>
<dbReference type="CDD" id="cd00306">
    <property type="entry name" value="Peptidases_S8_S53"/>
    <property type="match status" value="1"/>
</dbReference>
<feature type="compositionally biased region" description="Basic and acidic residues" evidence="6">
    <location>
        <begin position="438"/>
        <end position="454"/>
    </location>
</feature>
<keyword evidence="4 5" id="KW-0720">Serine protease</keyword>
<dbReference type="InterPro" id="IPR023828">
    <property type="entry name" value="Peptidase_S8_Ser-AS"/>
</dbReference>